<comment type="catalytic activity">
    <reaction evidence="7">
        <text>a quaternary ammonium(out) + ATP + H2O = a quaternary ammonium(in) + ADP + phosphate + H(+)</text>
        <dbReference type="Rhea" id="RHEA:11036"/>
        <dbReference type="ChEBI" id="CHEBI:15377"/>
        <dbReference type="ChEBI" id="CHEBI:15378"/>
        <dbReference type="ChEBI" id="CHEBI:30616"/>
        <dbReference type="ChEBI" id="CHEBI:35267"/>
        <dbReference type="ChEBI" id="CHEBI:43474"/>
        <dbReference type="ChEBI" id="CHEBI:456216"/>
        <dbReference type="EC" id="7.6.2.9"/>
    </reaction>
</comment>
<comment type="subunit">
    <text evidence="9">The complex is probably composed of two ATP-binding proteins, two transmembrane proteins and a solute-binding protein.</text>
</comment>
<evidence type="ECO:0000256" key="8">
    <source>
        <dbReference type="ARBA" id="ARBA00063934"/>
    </source>
</evidence>
<gene>
    <name evidence="11" type="ORF">ELQ35_05645</name>
</gene>
<dbReference type="InterPro" id="IPR003439">
    <property type="entry name" value="ABC_transporter-like_ATP-bd"/>
</dbReference>
<keyword evidence="4 9" id="KW-0547">Nucleotide-binding</keyword>
<dbReference type="PROSITE" id="PS00211">
    <property type="entry name" value="ABC_TRANSPORTER_1"/>
    <property type="match status" value="1"/>
</dbReference>
<dbReference type="EMBL" id="RYZZ01000006">
    <property type="protein sequence ID" value="RUQ31064.1"/>
    <property type="molecule type" value="Genomic_DNA"/>
</dbReference>
<dbReference type="InterPro" id="IPR003593">
    <property type="entry name" value="AAA+_ATPase"/>
</dbReference>
<evidence type="ECO:0000313" key="11">
    <source>
        <dbReference type="EMBL" id="RUQ31064.1"/>
    </source>
</evidence>
<reference evidence="11 12" key="1">
    <citation type="submission" date="2018-12" db="EMBL/GenBank/DDBJ databases">
        <title>Bacillus chawlae sp. nov., Bacillus glennii sp. nov., and Bacillus saganii sp. nov. Isolated from the Vehicle Assembly Building at Kennedy Space Center where the Viking Spacecraft were Assembled.</title>
        <authorList>
            <person name="Seuylemezian A."/>
            <person name="Vaishampayan P."/>
        </authorList>
    </citation>
    <scope>NUCLEOTIDE SEQUENCE [LARGE SCALE GENOMIC DNA]</scope>
    <source>
        <strain evidence="11 12">L5</strain>
    </source>
</reference>
<dbReference type="Pfam" id="PF00571">
    <property type="entry name" value="CBS"/>
    <property type="match status" value="1"/>
</dbReference>
<dbReference type="Proteomes" id="UP000267430">
    <property type="component" value="Unassembled WGS sequence"/>
</dbReference>
<dbReference type="InterPro" id="IPR027417">
    <property type="entry name" value="P-loop_NTPase"/>
</dbReference>
<dbReference type="GO" id="GO:0016887">
    <property type="term" value="F:ATP hydrolysis activity"/>
    <property type="evidence" value="ECO:0007669"/>
    <property type="project" value="UniProtKB-UniRule"/>
</dbReference>
<dbReference type="InterPro" id="IPR017871">
    <property type="entry name" value="ABC_transporter-like_CS"/>
</dbReference>
<comment type="subcellular location">
    <subcellularLocation>
        <location evidence="9">Cell inner membrane</location>
        <topology evidence="9">Peripheral membrane protein</topology>
    </subcellularLocation>
</comment>
<keyword evidence="9" id="KW-0472">Membrane</keyword>
<dbReference type="Gene3D" id="3.40.50.300">
    <property type="entry name" value="P-loop containing nucleotide triphosphate hydrolases"/>
    <property type="match status" value="1"/>
</dbReference>
<accession>A0A3S0WA19</accession>
<comment type="caution">
    <text evidence="11">The sequence shown here is derived from an EMBL/GenBank/DDBJ whole genome shotgun (WGS) entry which is preliminary data.</text>
</comment>
<evidence type="ECO:0000259" key="10">
    <source>
        <dbReference type="PROSITE" id="PS50893"/>
    </source>
</evidence>
<comment type="similarity">
    <text evidence="1 9">Belongs to the ABC transporter superfamily.</text>
</comment>
<feature type="domain" description="ABC transporter" evidence="10">
    <location>
        <begin position="2"/>
        <end position="237"/>
    </location>
</feature>
<keyword evidence="5 9" id="KW-0067">ATP-binding</keyword>
<dbReference type="PROSITE" id="PS50893">
    <property type="entry name" value="ABC_TRANSPORTER_2"/>
    <property type="match status" value="1"/>
</dbReference>
<dbReference type="SMART" id="SM00382">
    <property type="entry name" value="AAA"/>
    <property type="match status" value="1"/>
</dbReference>
<keyword evidence="6" id="KW-0129">CBS domain</keyword>
<name>A0A3S0WA19_9BACI</name>
<keyword evidence="2 9" id="KW-0813">Transport</keyword>
<evidence type="ECO:0000256" key="2">
    <source>
        <dbReference type="ARBA" id="ARBA00022448"/>
    </source>
</evidence>
<dbReference type="AlphaFoldDB" id="A0A3S0WA19"/>
<evidence type="ECO:0000256" key="9">
    <source>
        <dbReference type="RuleBase" id="RU369116"/>
    </source>
</evidence>
<dbReference type="GO" id="GO:0006865">
    <property type="term" value="P:amino acid transport"/>
    <property type="evidence" value="ECO:0007669"/>
    <property type="project" value="UniProtKB-UniRule"/>
</dbReference>
<protein>
    <recommendedName>
        <fullName evidence="9">Quaternary amine transport ATP-binding protein</fullName>
        <ecNumber evidence="9">7.6.2.9</ecNumber>
    </recommendedName>
</protein>
<dbReference type="PANTHER" id="PTHR43117">
    <property type="entry name" value="OSMOPROTECTANT IMPORT ATP-BINDING PROTEIN OSMV"/>
    <property type="match status" value="1"/>
</dbReference>
<dbReference type="GO" id="GO:0015418">
    <property type="term" value="F:ABC-type quaternary ammonium compound transporting activity"/>
    <property type="evidence" value="ECO:0007669"/>
    <property type="project" value="UniProtKB-EC"/>
</dbReference>
<evidence type="ECO:0000256" key="7">
    <source>
        <dbReference type="ARBA" id="ARBA00052482"/>
    </source>
</evidence>
<evidence type="ECO:0000313" key="12">
    <source>
        <dbReference type="Proteomes" id="UP000267430"/>
    </source>
</evidence>
<dbReference type="EC" id="7.6.2.9" evidence="9"/>
<comment type="subunit">
    <text evidence="8">The complex is composed of two ATP-binding proteins (OpuCA), two transmembrane proteins (OpuCB and OpuCD) and a solute-binding protein (OpuCC).</text>
</comment>
<dbReference type="InterPro" id="IPR005892">
    <property type="entry name" value="Gly-betaine_transp_ATP-bd"/>
</dbReference>
<dbReference type="PANTHER" id="PTHR43117:SF4">
    <property type="entry name" value="OSMOPROTECTANT IMPORT ATP-BINDING PROTEIN OSMV"/>
    <property type="match status" value="1"/>
</dbReference>
<evidence type="ECO:0000256" key="3">
    <source>
        <dbReference type="ARBA" id="ARBA00022737"/>
    </source>
</evidence>
<keyword evidence="9" id="KW-1003">Cell membrane</keyword>
<dbReference type="RefSeq" id="WP_126863849.1">
    <property type="nucleotide sequence ID" value="NZ_JAUSTX010000005.1"/>
</dbReference>
<dbReference type="SUPFAM" id="SSF54631">
    <property type="entry name" value="CBS-domain pair"/>
    <property type="match status" value="1"/>
</dbReference>
<evidence type="ECO:0000256" key="1">
    <source>
        <dbReference type="ARBA" id="ARBA00005417"/>
    </source>
</evidence>
<evidence type="ECO:0000256" key="5">
    <source>
        <dbReference type="ARBA" id="ARBA00022840"/>
    </source>
</evidence>
<dbReference type="GO" id="GO:0005524">
    <property type="term" value="F:ATP binding"/>
    <property type="evidence" value="ECO:0007669"/>
    <property type="project" value="UniProtKB-UniRule"/>
</dbReference>
<evidence type="ECO:0000256" key="4">
    <source>
        <dbReference type="ARBA" id="ARBA00022741"/>
    </source>
</evidence>
<evidence type="ECO:0000256" key="6">
    <source>
        <dbReference type="ARBA" id="ARBA00023122"/>
    </source>
</evidence>
<dbReference type="GO" id="GO:0005886">
    <property type="term" value="C:plasma membrane"/>
    <property type="evidence" value="ECO:0007669"/>
    <property type="project" value="UniProtKB-SubCell"/>
</dbReference>
<dbReference type="NCBIfam" id="TIGR01186">
    <property type="entry name" value="proV"/>
    <property type="match status" value="1"/>
</dbReference>
<organism evidence="11 12">
    <name type="scientific">Peribacillus cavernae</name>
    <dbReference type="NCBI Taxonomy" id="1674310"/>
    <lineage>
        <taxon>Bacteria</taxon>
        <taxon>Bacillati</taxon>
        <taxon>Bacillota</taxon>
        <taxon>Bacilli</taxon>
        <taxon>Bacillales</taxon>
        <taxon>Bacillaceae</taxon>
        <taxon>Peribacillus</taxon>
    </lineage>
</organism>
<keyword evidence="9" id="KW-0997">Cell inner membrane</keyword>
<dbReference type="InterPro" id="IPR046342">
    <property type="entry name" value="CBS_dom_sf"/>
</dbReference>
<dbReference type="SUPFAM" id="SSF52540">
    <property type="entry name" value="P-loop containing nucleoside triphosphate hydrolases"/>
    <property type="match status" value="1"/>
</dbReference>
<keyword evidence="12" id="KW-1185">Reference proteome</keyword>
<proteinExistence type="inferred from homology"/>
<dbReference type="InterPro" id="IPR000644">
    <property type="entry name" value="CBS_dom"/>
</dbReference>
<dbReference type="Pfam" id="PF00005">
    <property type="entry name" value="ABC_tran"/>
    <property type="match status" value="1"/>
</dbReference>
<dbReference type="FunFam" id="3.40.50.300:FF:000425">
    <property type="entry name" value="Probable ABC transporter, ATP-binding subunit"/>
    <property type="match status" value="1"/>
</dbReference>
<sequence>MIKFENVSKSYPDGTHAVKSLNLEIKEGEFFVIIGPSGCGKTTSLKMINRLVELTTGTIYIDGKRISEYNIHELRWNIGYVLQQIALFPHMTIEENIATVPELRKWKREKIQKRAVNLLEMVGLEPEKYRGRKPKELSGGQQQRIGVIRALAADPQIILMDEPFSALDPISREKLQDDILDLQKRIKKTIVFVTHDIQEAVKLGDRICVMQAGEIVQVGTPGDILQNPANDFVREFIGTQKTILPEEETIEKAMRKMPAGDAETKPSVSILASSSIAESLEKLSHHNELAVEKEGKMIGIITRQSIIRYLAAGSGERGKENE</sequence>
<dbReference type="GO" id="GO:0031460">
    <property type="term" value="P:glycine betaine transport"/>
    <property type="evidence" value="ECO:0007669"/>
    <property type="project" value="InterPro"/>
</dbReference>
<keyword evidence="3" id="KW-0677">Repeat</keyword>
<dbReference type="SMART" id="SM00116">
    <property type="entry name" value="CBS"/>
    <property type="match status" value="1"/>
</dbReference>
<dbReference type="OrthoDB" id="9802264at2"/>